<keyword evidence="9" id="KW-0472">Membrane</keyword>
<accession>A0A7W9HBE5</accession>
<keyword evidence="6 12" id="KW-0418">Kinase</keyword>
<dbReference type="Proteomes" id="UP000590647">
    <property type="component" value="Unassembled WGS sequence"/>
</dbReference>
<keyword evidence="7" id="KW-0067">ATP-binding</keyword>
<dbReference type="GO" id="GO:0046983">
    <property type="term" value="F:protein dimerization activity"/>
    <property type="evidence" value="ECO:0007669"/>
    <property type="project" value="InterPro"/>
</dbReference>
<dbReference type="Pfam" id="PF02518">
    <property type="entry name" value="HATPase_c"/>
    <property type="match status" value="1"/>
</dbReference>
<dbReference type="Pfam" id="PF07730">
    <property type="entry name" value="HisKA_3"/>
    <property type="match status" value="1"/>
</dbReference>
<keyword evidence="9" id="KW-0812">Transmembrane</keyword>
<evidence type="ECO:0000259" key="11">
    <source>
        <dbReference type="Pfam" id="PF07730"/>
    </source>
</evidence>
<dbReference type="PANTHER" id="PTHR24421:SF10">
    <property type="entry name" value="NITRATE_NITRITE SENSOR PROTEIN NARQ"/>
    <property type="match status" value="1"/>
</dbReference>
<dbReference type="InterPro" id="IPR011712">
    <property type="entry name" value="Sig_transdc_His_kin_sub3_dim/P"/>
</dbReference>
<dbReference type="GO" id="GO:0005524">
    <property type="term" value="F:ATP binding"/>
    <property type="evidence" value="ECO:0007669"/>
    <property type="project" value="UniProtKB-KW"/>
</dbReference>
<keyword evidence="5" id="KW-0547">Nucleotide-binding</keyword>
<feature type="transmembrane region" description="Helical" evidence="9">
    <location>
        <begin position="141"/>
        <end position="162"/>
    </location>
</feature>
<dbReference type="GO" id="GO:0016020">
    <property type="term" value="C:membrane"/>
    <property type="evidence" value="ECO:0007669"/>
    <property type="project" value="InterPro"/>
</dbReference>
<organism evidence="12 13">
    <name type="scientific">Streptomyces caelestis</name>
    <dbReference type="NCBI Taxonomy" id="36816"/>
    <lineage>
        <taxon>Bacteria</taxon>
        <taxon>Bacillati</taxon>
        <taxon>Actinomycetota</taxon>
        <taxon>Actinomycetes</taxon>
        <taxon>Kitasatosporales</taxon>
        <taxon>Streptomycetaceae</taxon>
        <taxon>Streptomyces</taxon>
    </lineage>
</organism>
<evidence type="ECO:0000256" key="6">
    <source>
        <dbReference type="ARBA" id="ARBA00022777"/>
    </source>
</evidence>
<keyword evidence="8" id="KW-0902">Two-component regulatory system</keyword>
<feature type="domain" description="Histidine kinase/HSP90-like ATPase" evidence="10">
    <location>
        <begin position="295"/>
        <end position="370"/>
    </location>
</feature>
<dbReference type="RefSeq" id="WP_184991261.1">
    <property type="nucleotide sequence ID" value="NZ_JACHNE010000001.1"/>
</dbReference>
<sequence length="415" mass="44159">MRSTSPRGCVRGFGVGFLLAASVYDLLVADAVDNAVWAPVTVLLVGFTAVLWPVGRRPRWLTPQLRTAVPAVVSALLTAAVLLTDRAHMPFGPGEVVILLSLLFVAVRHCPWPWALVCAVLDAAALLLLPVRYFRSLQEEVLAYALVGLVLVGLTAGLAAYLRSLDYRRTVAVGETRRAERVAIAADLHDFVAHHVTGILVQTQMARMMAARQPQDLDPVLAGIERAATEALASMRRTVGVLRDTGPEAADRRPVGDLAAVTDLVEGFATPAQRTVLHRDPGVCDDLPYEMQAAAFRVVQEALTNVRRHAGDATQVTVRLACPGDRLEVTVTDDGHGGTQLPEAAHGGGFGLVGLTERVTALGGALHAGPRGGVDGAAGWQVRAVFPAGKQWRPGSRALFNETAHAAWEVKPPAD</sequence>
<evidence type="ECO:0000256" key="3">
    <source>
        <dbReference type="ARBA" id="ARBA00022553"/>
    </source>
</evidence>
<dbReference type="AlphaFoldDB" id="A0A7W9HBE5"/>
<feature type="transmembrane region" description="Helical" evidence="9">
    <location>
        <begin position="114"/>
        <end position="135"/>
    </location>
</feature>
<name>A0A7W9HBE5_9ACTN</name>
<dbReference type="EC" id="2.7.13.3" evidence="2"/>
<dbReference type="Gene3D" id="1.20.5.1930">
    <property type="match status" value="1"/>
</dbReference>
<evidence type="ECO:0000259" key="10">
    <source>
        <dbReference type="Pfam" id="PF02518"/>
    </source>
</evidence>
<dbReference type="SUPFAM" id="SSF55874">
    <property type="entry name" value="ATPase domain of HSP90 chaperone/DNA topoisomerase II/histidine kinase"/>
    <property type="match status" value="1"/>
</dbReference>
<evidence type="ECO:0000256" key="2">
    <source>
        <dbReference type="ARBA" id="ARBA00012438"/>
    </source>
</evidence>
<feature type="domain" description="Signal transduction histidine kinase subgroup 3 dimerisation and phosphoacceptor" evidence="11">
    <location>
        <begin position="180"/>
        <end position="245"/>
    </location>
</feature>
<feature type="transmembrane region" description="Helical" evidence="9">
    <location>
        <begin position="35"/>
        <end position="55"/>
    </location>
</feature>
<comment type="caution">
    <text evidence="12">The sequence shown here is derived from an EMBL/GenBank/DDBJ whole genome shotgun (WGS) entry which is preliminary data.</text>
</comment>
<evidence type="ECO:0000313" key="13">
    <source>
        <dbReference type="Proteomes" id="UP000590647"/>
    </source>
</evidence>
<protein>
    <recommendedName>
        <fullName evidence="2">histidine kinase</fullName>
        <ecNumber evidence="2">2.7.13.3</ecNumber>
    </recommendedName>
</protein>
<keyword evidence="3" id="KW-0597">Phosphoprotein</keyword>
<evidence type="ECO:0000256" key="7">
    <source>
        <dbReference type="ARBA" id="ARBA00022840"/>
    </source>
</evidence>
<dbReference type="InterPro" id="IPR003594">
    <property type="entry name" value="HATPase_dom"/>
</dbReference>
<dbReference type="InterPro" id="IPR050482">
    <property type="entry name" value="Sensor_HK_TwoCompSys"/>
</dbReference>
<evidence type="ECO:0000256" key="8">
    <source>
        <dbReference type="ARBA" id="ARBA00023012"/>
    </source>
</evidence>
<comment type="catalytic activity">
    <reaction evidence="1">
        <text>ATP + protein L-histidine = ADP + protein N-phospho-L-histidine.</text>
        <dbReference type="EC" id="2.7.13.3"/>
    </reaction>
</comment>
<keyword evidence="9" id="KW-1133">Transmembrane helix</keyword>
<dbReference type="EMBL" id="JACHNE010000001">
    <property type="protein sequence ID" value="MBB5799157.1"/>
    <property type="molecule type" value="Genomic_DNA"/>
</dbReference>
<gene>
    <name evidence="12" type="ORF">HDA41_007121</name>
</gene>
<evidence type="ECO:0000256" key="5">
    <source>
        <dbReference type="ARBA" id="ARBA00022741"/>
    </source>
</evidence>
<evidence type="ECO:0000256" key="1">
    <source>
        <dbReference type="ARBA" id="ARBA00000085"/>
    </source>
</evidence>
<keyword evidence="13" id="KW-1185">Reference proteome</keyword>
<reference evidence="12 13" key="1">
    <citation type="submission" date="2020-08" db="EMBL/GenBank/DDBJ databases">
        <title>Sequencing the genomes of 1000 actinobacteria strains.</title>
        <authorList>
            <person name="Klenk H.-P."/>
        </authorList>
    </citation>
    <scope>NUCLEOTIDE SEQUENCE [LARGE SCALE GENOMIC DNA]</scope>
    <source>
        <strain evidence="12 13">DSM 40084</strain>
    </source>
</reference>
<keyword evidence="4" id="KW-0808">Transferase</keyword>
<proteinExistence type="predicted"/>
<feature type="transmembrane region" description="Helical" evidence="9">
    <location>
        <begin position="67"/>
        <end position="84"/>
    </location>
</feature>
<feature type="transmembrane region" description="Helical" evidence="9">
    <location>
        <begin position="12"/>
        <end position="29"/>
    </location>
</feature>
<evidence type="ECO:0000256" key="9">
    <source>
        <dbReference type="SAM" id="Phobius"/>
    </source>
</evidence>
<dbReference type="CDD" id="cd16917">
    <property type="entry name" value="HATPase_UhpB-NarQ-NarX-like"/>
    <property type="match status" value="1"/>
</dbReference>
<evidence type="ECO:0000313" key="12">
    <source>
        <dbReference type="EMBL" id="MBB5799157.1"/>
    </source>
</evidence>
<evidence type="ECO:0000256" key="4">
    <source>
        <dbReference type="ARBA" id="ARBA00022679"/>
    </source>
</evidence>
<dbReference type="GO" id="GO:0000155">
    <property type="term" value="F:phosphorelay sensor kinase activity"/>
    <property type="evidence" value="ECO:0007669"/>
    <property type="project" value="InterPro"/>
</dbReference>
<dbReference type="PANTHER" id="PTHR24421">
    <property type="entry name" value="NITRATE/NITRITE SENSOR PROTEIN NARX-RELATED"/>
    <property type="match status" value="1"/>
</dbReference>
<dbReference type="Gene3D" id="3.30.565.10">
    <property type="entry name" value="Histidine kinase-like ATPase, C-terminal domain"/>
    <property type="match status" value="1"/>
</dbReference>
<dbReference type="InterPro" id="IPR036890">
    <property type="entry name" value="HATPase_C_sf"/>
</dbReference>